<accession>A0ABV5GT26</accession>
<gene>
    <name evidence="1" type="ORF">ACFFVF_18705</name>
</gene>
<keyword evidence="2" id="KW-1185">Reference proteome</keyword>
<organism evidence="1 2">
    <name type="scientific">Flavobacterium jumunjinense</name>
    <dbReference type="NCBI Taxonomy" id="998845"/>
    <lineage>
        <taxon>Bacteria</taxon>
        <taxon>Pseudomonadati</taxon>
        <taxon>Bacteroidota</taxon>
        <taxon>Flavobacteriia</taxon>
        <taxon>Flavobacteriales</taxon>
        <taxon>Flavobacteriaceae</taxon>
        <taxon>Flavobacterium</taxon>
    </lineage>
</organism>
<dbReference type="Proteomes" id="UP001589607">
    <property type="component" value="Unassembled WGS sequence"/>
</dbReference>
<evidence type="ECO:0008006" key="3">
    <source>
        <dbReference type="Google" id="ProtNLM"/>
    </source>
</evidence>
<evidence type="ECO:0000313" key="1">
    <source>
        <dbReference type="EMBL" id="MFB9098542.1"/>
    </source>
</evidence>
<proteinExistence type="predicted"/>
<reference evidence="1 2" key="1">
    <citation type="submission" date="2024-09" db="EMBL/GenBank/DDBJ databases">
        <authorList>
            <person name="Sun Q."/>
            <person name="Mori K."/>
        </authorList>
    </citation>
    <scope>NUCLEOTIDE SEQUENCE [LARGE SCALE GENOMIC DNA]</scope>
    <source>
        <strain evidence="1 2">CECT 7955</strain>
    </source>
</reference>
<protein>
    <recommendedName>
        <fullName evidence="3">BetR domain-containing protein</fullName>
    </recommendedName>
</protein>
<sequence length="315" mass="37195">MKNQELLLKTIQKKVIDKSLLDEISKVLGISYDASHRRISLKSKFSIDETILLCQHYSISMDELYCNKNHLIIEKTKKIETLYDFKDYFEKTNQILSAINPKEATVYYAAKDIPMNYAVSGTVFSKFKFFIWFNLLNKEQTSSYEEFIFEESVVSENIPLKKFFEDAKRVEIWNDTTINSSLQQVNYFFEAGLLNYKNAINIIEDLSVIIKNIEAQCELDSDKFQLYYNELLILNNSALFASEEKSSFFLPYNALGYYVTSDRKTCEEQQKYISNQLYNSKSLNQSGKKDRKIFFNRMYQKIEFFKNKIENYIVE</sequence>
<dbReference type="EMBL" id="JBHMEY010000094">
    <property type="protein sequence ID" value="MFB9098542.1"/>
    <property type="molecule type" value="Genomic_DNA"/>
</dbReference>
<comment type="caution">
    <text evidence="1">The sequence shown here is derived from an EMBL/GenBank/DDBJ whole genome shotgun (WGS) entry which is preliminary data.</text>
</comment>
<evidence type="ECO:0000313" key="2">
    <source>
        <dbReference type="Proteomes" id="UP001589607"/>
    </source>
</evidence>
<name>A0ABV5GT26_9FLAO</name>
<dbReference type="RefSeq" id="WP_236452758.1">
    <property type="nucleotide sequence ID" value="NZ_CBCSGE010000001.1"/>
</dbReference>